<evidence type="ECO:0000313" key="2">
    <source>
        <dbReference type="Proteomes" id="UP000282106"/>
    </source>
</evidence>
<dbReference type="InParanoid" id="A0A3N0VL95"/>
<dbReference type="Proteomes" id="UP000282106">
    <property type="component" value="Unassembled WGS sequence"/>
</dbReference>
<name>A0A3N0VL95_9GAMM</name>
<comment type="caution">
    <text evidence="1">The sequence shown here is derived from an EMBL/GenBank/DDBJ whole genome shotgun (WGS) entry which is preliminary data.</text>
</comment>
<dbReference type="EMBL" id="RJVO01000001">
    <property type="protein sequence ID" value="ROH93484.1"/>
    <property type="molecule type" value="Genomic_DNA"/>
</dbReference>
<evidence type="ECO:0000313" key="1">
    <source>
        <dbReference type="EMBL" id="ROH93484.1"/>
    </source>
</evidence>
<gene>
    <name evidence="1" type="ORF">ED208_02910</name>
</gene>
<dbReference type="AlphaFoldDB" id="A0A3N0VL95"/>
<reference evidence="1 2" key="1">
    <citation type="submission" date="2018-10" db="EMBL/GenBank/DDBJ databases">
        <authorList>
            <person name="Chen W.-M."/>
        </authorList>
    </citation>
    <scope>NUCLEOTIDE SEQUENCE [LARGE SCALE GENOMIC DNA]</scope>
    <source>
        <strain evidence="1 2">THS-13</strain>
    </source>
</reference>
<organism evidence="1 2">
    <name type="scientific">Stagnimonas aquatica</name>
    <dbReference type="NCBI Taxonomy" id="2689987"/>
    <lineage>
        <taxon>Bacteria</taxon>
        <taxon>Pseudomonadati</taxon>
        <taxon>Pseudomonadota</taxon>
        <taxon>Gammaproteobacteria</taxon>
        <taxon>Nevskiales</taxon>
        <taxon>Nevskiaceae</taxon>
        <taxon>Stagnimonas</taxon>
    </lineage>
</organism>
<keyword evidence="2" id="KW-1185">Reference proteome</keyword>
<proteinExistence type="predicted"/>
<sequence>MSIAMSQMRGAASTRPASAGLIPAYSVRKNNRYTAIRVCGQDAAAAPRPKASDCRQSRVMTAASEGLGLPGLTCRWWLLGWGSGAWCAARRWPVSRQDVVYLKTNKMSIYEKL</sequence>
<protein>
    <submittedName>
        <fullName evidence="1">Uncharacterized protein</fullName>
    </submittedName>
</protein>
<accession>A0A3N0VL95</accession>